<accession>A0A848M0P1</accession>
<protein>
    <recommendedName>
        <fullName evidence="2">histidine kinase</fullName>
        <ecNumber evidence="2">2.7.13.3</ecNumber>
    </recommendedName>
</protein>
<sequence length="276" mass="30801">MSYKNIKILILIIPTLTIAVWEFVRHEYLLPYISMELGNWLAPVLVFLVSITLLLKLFGRMEQLQAQLREEQAAKAVLEEREALARELHDGIAQSLFLISVKVEQLKAADTCAPNTSPAYAGLHKVTQELNAYVRQAISSLRAQPKGESAAGWEDAIFHLISQFGQEHGIPVTIDWNIPEASLSIKEKVELYSSVREGLLNISKHAGASQVSVQGCTTPGGWQVSIKDNGQGLDEEQLNDPNRFGLRIIRERAEALGWKLSLSRSEKHTILRIQKG</sequence>
<dbReference type="GO" id="GO:0005524">
    <property type="term" value="F:ATP binding"/>
    <property type="evidence" value="ECO:0007669"/>
    <property type="project" value="UniProtKB-KW"/>
</dbReference>
<dbReference type="Gene3D" id="3.30.565.10">
    <property type="entry name" value="Histidine kinase-like ATPase, C-terminal domain"/>
    <property type="match status" value="1"/>
</dbReference>
<keyword evidence="4" id="KW-0808">Transferase</keyword>
<evidence type="ECO:0000256" key="9">
    <source>
        <dbReference type="SAM" id="Coils"/>
    </source>
</evidence>
<proteinExistence type="predicted"/>
<dbReference type="PANTHER" id="PTHR24421">
    <property type="entry name" value="NITRATE/NITRITE SENSOR PROTEIN NARX-RELATED"/>
    <property type="match status" value="1"/>
</dbReference>
<dbReference type="Pfam" id="PF02518">
    <property type="entry name" value="HATPase_c"/>
    <property type="match status" value="1"/>
</dbReference>
<keyword evidence="7" id="KW-0067">ATP-binding</keyword>
<evidence type="ECO:0000259" key="12">
    <source>
        <dbReference type="Pfam" id="PF07730"/>
    </source>
</evidence>
<feature type="transmembrane region" description="Helical" evidence="10">
    <location>
        <begin position="40"/>
        <end position="59"/>
    </location>
</feature>
<organism evidence="13 14">
    <name type="scientific">Paenibacillus lemnae</name>
    <dbReference type="NCBI Taxonomy" id="1330551"/>
    <lineage>
        <taxon>Bacteria</taxon>
        <taxon>Bacillati</taxon>
        <taxon>Bacillota</taxon>
        <taxon>Bacilli</taxon>
        <taxon>Bacillales</taxon>
        <taxon>Paenibacillaceae</taxon>
        <taxon>Paenibacillus</taxon>
    </lineage>
</organism>
<dbReference type="Pfam" id="PF07730">
    <property type="entry name" value="HisKA_3"/>
    <property type="match status" value="1"/>
</dbReference>
<evidence type="ECO:0000256" key="7">
    <source>
        <dbReference type="ARBA" id="ARBA00022840"/>
    </source>
</evidence>
<keyword evidence="10" id="KW-1133">Transmembrane helix</keyword>
<dbReference type="Gene3D" id="1.20.5.1930">
    <property type="match status" value="1"/>
</dbReference>
<keyword evidence="10" id="KW-0812">Transmembrane</keyword>
<evidence type="ECO:0000256" key="10">
    <source>
        <dbReference type="SAM" id="Phobius"/>
    </source>
</evidence>
<keyword evidence="3" id="KW-0597">Phosphoprotein</keyword>
<evidence type="ECO:0000256" key="4">
    <source>
        <dbReference type="ARBA" id="ARBA00022679"/>
    </source>
</evidence>
<evidence type="ECO:0000256" key="8">
    <source>
        <dbReference type="ARBA" id="ARBA00023012"/>
    </source>
</evidence>
<feature type="transmembrane region" description="Helical" evidence="10">
    <location>
        <begin position="7"/>
        <end position="24"/>
    </location>
</feature>
<dbReference type="EMBL" id="JABBPN010000001">
    <property type="protein sequence ID" value="NMO94488.1"/>
    <property type="molecule type" value="Genomic_DNA"/>
</dbReference>
<dbReference type="RefSeq" id="WP_169503177.1">
    <property type="nucleotide sequence ID" value="NZ_JABBPN010000001.1"/>
</dbReference>
<feature type="domain" description="Signal transduction histidine kinase subgroup 3 dimerisation and phosphoacceptor" evidence="12">
    <location>
        <begin position="80"/>
        <end position="143"/>
    </location>
</feature>
<gene>
    <name evidence="13" type="ORF">HII30_01635</name>
</gene>
<dbReference type="InterPro" id="IPR050482">
    <property type="entry name" value="Sensor_HK_TwoCompSys"/>
</dbReference>
<name>A0A848M0P1_PAELE</name>
<keyword evidence="14" id="KW-1185">Reference proteome</keyword>
<dbReference type="PANTHER" id="PTHR24421:SF10">
    <property type="entry name" value="NITRATE_NITRITE SENSOR PROTEIN NARQ"/>
    <property type="match status" value="1"/>
</dbReference>
<keyword evidence="5" id="KW-0547">Nucleotide-binding</keyword>
<comment type="caution">
    <text evidence="13">The sequence shown here is derived from an EMBL/GenBank/DDBJ whole genome shotgun (WGS) entry which is preliminary data.</text>
</comment>
<dbReference type="InterPro" id="IPR036890">
    <property type="entry name" value="HATPase_C_sf"/>
</dbReference>
<dbReference type="InterPro" id="IPR011712">
    <property type="entry name" value="Sig_transdc_His_kin_sub3_dim/P"/>
</dbReference>
<dbReference type="Proteomes" id="UP000565468">
    <property type="component" value="Unassembled WGS sequence"/>
</dbReference>
<evidence type="ECO:0000256" key="6">
    <source>
        <dbReference type="ARBA" id="ARBA00022777"/>
    </source>
</evidence>
<feature type="domain" description="Histidine kinase/HSP90-like ATPase" evidence="11">
    <location>
        <begin position="190"/>
        <end position="271"/>
    </location>
</feature>
<keyword evidence="10" id="KW-0472">Membrane</keyword>
<keyword evidence="9" id="KW-0175">Coiled coil</keyword>
<dbReference type="GO" id="GO:0016020">
    <property type="term" value="C:membrane"/>
    <property type="evidence" value="ECO:0007669"/>
    <property type="project" value="InterPro"/>
</dbReference>
<evidence type="ECO:0000313" key="14">
    <source>
        <dbReference type="Proteomes" id="UP000565468"/>
    </source>
</evidence>
<keyword evidence="8" id="KW-0902">Two-component regulatory system</keyword>
<evidence type="ECO:0000259" key="11">
    <source>
        <dbReference type="Pfam" id="PF02518"/>
    </source>
</evidence>
<dbReference type="CDD" id="cd16917">
    <property type="entry name" value="HATPase_UhpB-NarQ-NarX-like"/>
    <property type="match status" value="1"/>
</dbReference>
<dbReference type="AlphaFoldDB" id="A0A848M0P1"/>
<dbReference type="InterPro" id="IPR003594">
    <property type="entry name" value="HATPase_dom"/>
</dbReference>
<keyword evidence="6 13" id="KW-0418">Kinase</keyword>
<dbReference type="GO" id="GO:0000155">
    <property type="term" value="F:phosphorelay sensor kinase activity"/>
    <property type="evidence" value="ECO:0007669"/>
    <property type="project" value="InterPro"/>
</dbReference>
<dbReference type="EC" id="2.7.13.3" evidence="2"/>
<evidence type="ECO:0000256" key="2">
    <source>
        <dbReference type="ARBA" id="ARBA00012438"/>
    </source>
</evidence>
<evidence type="ECO:0000256" key="5">
    <source>
        <dbReference type="ARBA" id="ARBA00022741"/>
    </source>
</evidence>
<evidence type="ECO:0000256" key="1">
    <source>
        <dbReference type="ARBA" id="ARBA00000085"/>
    </source>
</evidence>
<evidence type="ECO:0000256" key="3">
    <source>
        <dbReference type="ARBA" id="ARBA00022553"/>
    </source>
</evidence>
<comment type="catalytic activity">
    <reaction evidence="1">
        <text>ATP + protein L-histidine = ADP + protein N-phospho-L-histidine.</text>
        <dbReference type="EC" id="2.7.13.3"/>
    </reaction>
</comment>
<dbReference type="GO" id="GO:0046983">
    <property type="term" value="F:protein dimerization activity"/>
    <property type="evidence" value="ECO:0007669"/>
    <property type="project" value="InterPro"/>
</dbReference>
<dbReference type="SUPFAM" id="SSF55874">
    <property type="entry name" value="ATPase domain of HSP90 chaperone/DNA topoisomerase II/histidine kinase"/>
    <property type="match status" value="1"/>
</dbReference>
<feature type="coiled-coil region" evidence="9">
    <location>
        <begin position="54"/>
        <end position="81"/>
    </location>
</feature>
<reference evidence="13 14" key="1">
    <citation type="submission" date="2020-04" db="EMBL/GenBank/DDBJ databases">
        <title>Paenibacillus algicola sp. nov., a novel marine bacterium producing alginate lyase.</title>
        <authorList>
            <person name="Huang H."/>
        </authorList>
    </citation>
    <scope>NUCLEOTIDE SEQUENCE [LARGE SCALE GENOMIC DNA]</scope>
    <source>
        <strain evidence="13 14">L7-75</strain>
    </source>
</reference>
<evidence type="ECO:0000313" key="13">
    <source>
        <dbReference type="EMBL" id="NMO94488.1"/>
    </source>
</evidence>